<comment type="caution">
    <text evidence="2">The sequence shown here is derived from an EMBL/GenBank/DDBJ whole genome shotgun (WGS) entry which is preliminary data.</text>
</comment>
<feature type="signal peptide" evidence="1">
    <location>
        <begin position="1"/>
        <end position="25"/>
    </location>
</feature>
<keyword evidence="1" id="KW-0732">Signal</keyword>
<evidence type="ECO:0000313" key="2">
    <source>
        <dbReference type="EMBL" id="KAI5337463.1"/>
    </source>
</evidence>
<evidence type="ECO:0000313" key="3">
    <source>
        <dbReference type="Proteomes" id="UP001054821"/>
    </source>
</evidence>
<keyword evidence="3" id="KW-1185">Reference proteome</keyword>
<dbReference type="EMBL" id="JAJFAZ020000003">
    <property type="protein sequence ID" value="KAI5337463.1"/>
    <property type="molecule type" value="Genomic_DNA"/>
</dbReference>
<organism evidence="2 3">
    <name type="scientific">Prunus dulcis</name>
    <name type="common">Almond</name>
    <name type="synonym">Amygdalus dulcis</name>
    <dbReference type="NCBI Taxonomy" id="3755"/>
    <lineage>
        <taxon>Eukaryota</taxon>
        <taxon>Viridiplantae</taxon>
        <taxon>Streptophyta</taxon>
        <taxon>Embryophyta</taxon>
        <taxon>Tracheophyta</taxon>
        <taxon>Spermatophyta</taxon>
        <taxon>Magnoliopsida</taxon>
        <taxon>eudicotyledons</taxon>
        <taxon>Gunneridae</taxon>
        <taxon>Pentapetalae</taxon>
        <taxon>rosids</taxon>
        <taxon>fabids</taxon>
        <taxon>Rosales</taxon>
        <taxon>Rosaceae</taxon>
        <taxon>Amygdaloideae</taxon>
        <taxon>Amygdaleae</taxon>
        <taxon>Prunus</taxon>
    </lineage>
</organism>
<proteinExistence type="predicted"/>
<name>A0AAD4ZA35_PRUDU</name>
<dbReference type="AlphaFoldDB" id="A0AAD4ZA35"/>
<dbReference type="Proteomes" id="UP001054821">
    <property type="component" value="Chromosome 3"/>
</dbReference>
<sequence>MAKLLSIAASALFIILLLVLEIVLAHSSTGPHRPILPIKEIQEVQKTHFDKRLRLARIVRKDQMAMRRLWGMGRASDHPIKFPFPPTARPGGHPSPSIVSLLLRSPLHGHRLIESYIGNGIDCSHTNL</sequence>
<protein>
    <recommendedName>
        <fullName evidence="4">Transmembrane protein</fullName>
    </recommendedName>
</protein>
<evidence type="ECO:0008006" key="4">
    <source>
        <dbReference type="Google" id="ProtNLM"/>
    </source>
</evidence>
<evidence type="ECO:0000256" key="1">
    <source>
        <dbReference type="SAM" id="SignalP"/>
    </source>
</evidence>
<feature type="chain" id="PRO_5042229942" description="Transmembrane protein" evidence="1">
    <location>
        <begin position="26"/>
        <end position="128"/>
    </location>
</feature>
<gene>
    <name evidence="2" type="ORF">L3X38_016734</name>
</gene>
<reference evidence="2 3" key="1">
    <citation type="journal article" date="2022" name="G3 (Bethesda)">
        <title>Whole-genome sequence and methylome profiling of the almond [Prunus dulcis (Mill.) D.A. Webb] cultivar 'Nonpareil'.</title>
        <authorList>
            <person name="D'Amico-Willman K.M."/>
            <person name="Ouma W.Z."/>
            <person name="Meulia T."/>
            <person name="Sideli G.M."/>
            <person name="Gradziel T.M."/>
            <person name="Fresnedo-Ramirez J."/>
        </authorList>
    </citation>
    <scope>NUCLEOTIDE SEQUENCE [LARGE SCALE GENOMIC DNA]</scope>
    <source>
        <strain evidence="2">Clone GOH B32 T37-40</strain>
    </source>
</reference>
<accession>A0AAD4ZA35</accession>